<organism evidence="2 3">
    <name type="scientific">Brassica napus</name>
    <name type="common">Rape</name>
    <dbReference type="NCBI Taxonomy" id="3708"/>
    <lineage>
        <taxon>Eukaryota</taxon>
        <taxon>Viridiplantae</taxon>
        <taxon>Streptophyta</taxon>
        <taxon>Embryophyta</taxon>
        <taxon>Tracheophyta</taxon>
        <taxon>Spermatophyta</taxon>
        <taxon>Magnoliopsida</taxon>
        <taxon>eudicotyledons</taxon>
        <taxon>Gunneridae</taxon>
        <taxon>Pentapetalae</taxon>
        <taxon>rosids</taxon>
        <taxon>malvids</taxon>
        <taxon>Brassicales</taxon>
        <taxon>Brassicaceae</taxon>
        <taxon>Brassiceae</taxon>
        <taxon>Brassica</taxon>
    </lineage>
</organism>
<dbReference type="SUPFAM" id="SSF50249">
    <property type="entry name" value="Nucleic acid-binding proteins"/>
    <property type="match status" value="2"/>
</dbReference>
<dbReference type="Proteomes" id="UP000824890">
    <property type="component" value="Unassembled WGS sequence"/>
</dbReference>
<dbReference type="InterPro" id="IPR012340">
    <property type="entry name" value="NA-bd_OB-fold"/>
</dbReference>
<feature type="region of interest" description="Disordered" evidence="1">
    <location>
        <begin position="440"/>
        <end position="483"/>
    </location>
</feature>
<dbReference type="Gene3D" id="2.40.50.140">
    <property type="entry name" value="Nucleic acid-binding proteins"/>
    <property type="match status" value="2"/>
</dbReference>
<dbReference type="PANTHER" id="PTHR47165:SF4">
    <property type="entry name" value="OS03G0429900 PROTEIN"/>
    <property type="match status" value="1"/>
</dbReference>
<comment type="caution">
    <text evidence="2">The sequence shown here is derived from an EMBL/GenBank/DDBJ whole genome shotgun (WGS) entry which is preliminary data.</text>
</comment>
<proteinExistence type="predicted"/>
<keyword evidence="3" id="KW-1185">Reference proteome</keyword>
<dbReference type="PANTHER" id="PTHR47165">
    <property type="entry name" value="OS03G0429900 PROTEIN"/>
    <property type="match status" value="1"/>
</dbReference>
<evidence type="ECO:0008006" key="4">
    <source>
        <dbReference type="Google" id="ProtNLM"/>
    </source>
</evidence>
<accession>A0ABQ8B002</accession>
<name>A0ABQ8B002_BRANA</name>
<protein>
    <recommendedName>
        <fullName evidence="4">Replication factor A C-terminal domain-containing protein</fullName>
    </recommendedName>
</protein>
<feature type="non-terminal residue" evidence="2">
    <location>
        <position position="1"/>
    </location>
</feature>
<evidence type="ECO:0000313" key="2">
    <source>
        <dbReference type="EMBL" id="KAH0897788.1"/>
    </source>
</evidence>
<reference evidence="2 3" key="1">
    <citation type="submission" date="2021-05" db="EMBL/GenBank/DDBJ databases">
        <title>Genome Assembly of Synthetic Allotetraploid Brassica napus Reveals Homoeologous Exchanges between Subgenomes.</title>
        <authorList>
            <person name="Davis J.T."/>
        </authorList>
    </citation>
    <scope>NUCLEOTIDE SEQUENCE [LARGE SCALE GENOMIC DNA]</scope>
    <source>
        <strain evidence="3">cv. Da-Ae</strain>
        <tissue evidence="2">Seedling</tissue>
    </source>
</reference>
<evidence type="ECO:0000313" key="3">
    <source>
        <dbReference type="Proteomes" id="UP000824890"/>
    </source>
</evidence>
<gene>
    <name evidence="2" type="ORF">HID58_047356</name>
</gene>
<sequence length="483" mass="53177">IIPSNLLPQILYTLIMSKEIAVRTGESSPPLLFRQVSPGPSDSTLQFRLLHFWDARKNVKGGPGILLGIEMLMIDTEGTLAQGFIGQNRRNQYEKELHRGSIYTLTNYYASNSKVMYHVADQRLVICISHASAMSKDEEDIDGILRERFRVRSFSEFEANCDLRGDLHDVVSHLKLVDGQALHQRPVLCTNDDSASRKVMVHLQLKDGPVMNVYLWDEAAESFRLKFGGSAATPTVLLVTTVNPKRLGGKLCLSSMSSSKVFFDEEVDPSKEYLAWLATNPSVTSLVNPVEVVKAETLTIGEIAAFIKRQPAQLGTGWYYIACKDCQTKLNRGPTTLLCPKCGNENATAVANYRVELSCMFIILGDAGKDLTGRKVTELIDAYVQENGGDAAEIEVPLPQCFIDAIGQTKKFRIKVAHYNFTSTRLSLTATKVVSAAELPPKNSPLKTTPVTEVENTELAESSDGGASAIDDQKKAKRAKRSG</sequence>
<evidence type="ECO:0000256" key="1">
    <source>
        <dbReference type="SAM" id="MobiDB-lite"/>
    </source>
</evidence>
<dbReference type="EMBL" id="JAGKQM010000012">
    <property type="protein sequence ID" value="KAH0897788.1"/>
    <property type="molecule type" value="Genomic_DNA"/>
</dbReference>